<keyword evidence="2" id="KW-1185">Reference proteome</keyword>
<accession>A0AAE1U8J3</accession>
<name>A0AAE1U8J3_9EUCA</name>
<gene>
    <name evidence="1" type="ORF">Pmani_018273</name>
</gene>
<dbReference type="EMBL" id="JAWZYT010001668">
    <property type="protein sequence ID" value="KAK4310160.1"/>
    <property type="molecule type" value="Genomic_DNA"/>
</dbReference>
<evidence type="ECO:0000313" key="1">
    <source>
        <dbReference type="EMBL" id="KAK4310160.1"/>
    </source>
</evidence>
<sequence>MADGDGGKETECGCGRVVEARRGGRGMVERWRHRVEFGGEVETQGGGVEAQDGVWWSHRVEFGGEVESQGGVMDGW</sequence>
<dbReference type="Proteomes" id="UP001292094">
    <property type="component" value="Unassembled WGS sequence"/>
</dbReference>
<comment type="caution">
    <text evidence="1">The sequence shown here is derived from an EMBL/GenBank/DDBJ whole genome shotgun (WGS) entry which is preliminary data.</text>
</comment>
<organism evidence="1 2">
    <name type="scientific">Petrolisthes manimaculis</name>
    <dbReference type="NCBI Taxonomy" id="1843537"/>
    <lineage>
        <taxon>Eukaryota</taxon>
        <taxon>Metazoa</taxon>
        <taxon>Ecdysozoa</taxon>
        <taxon>Arthropoda</taxon>
        <taxon>Crustacea</taxon>
        <taxon>Multicrustacea</taxon>
        <taxon>Malacostraca</taxon>
        <taxon>Eumalacostraca</taxon>
        <taxon>Eucarida</taxon>
        <taxon>Decapoda</taxon>
        <taxon>Pleocyemata</taxon>
        <taxon>Anomura</taxon>
        <taxon>Galatheoidea</taxon>
        <taxon>Porcellanidae</taxon>
        <taxon>Petrolisthes</taxon>
    </lineage>
</organism>
<evidence type="ECO:0000313" key="2">
    <source>
        <dbReference type="Proteomes" id="UP001292094"/>
    </source>
</evidence>
<reference evidence="1" key="1">
    <citation type="submission" date="2023-11" db="EMBL/GenBank/DDBJ databases">
        <title>Genome assemblies of two species of porcelain crab, Petrolisthes cinctipes and Petrolisthes manimaculis (Anomura: Porcellanidae).</title>
        <authorList>
            <person name="Angst P."/>
        </authorList>
    </citation>
    <scope>NUCLEOTIDE SEQUENCE</scope>
    <source>
        <strain evidence="1">PB745_02</strain>
        <tissue evidence="1">Gill</tissue>
    </source>
</reference>
<protein>
    <submittedName>
        <fullName evidence="1">Uncharacterized protein</fullName>
    </submittedName>
</protein>
<proteinExistence type="predicted"/>
<dbReference type="AlphaFoldDB" id="A0AAE1U8J3"/>